<dbReference type="PROSITE" id="PS50853">
    <property type="entry name" value="FN3"/>
    <property type="match status" value="1"/>
</dbReference>
<dbReference type="InterPro" id="IPR059177">
    <property type="entry name" value="GH29D-like_dom"/>
</dbReference>
<comment type="caution">
    <text evidence="3">The sequence shown here is derived from an EMBL/GenBank/DDBJ whole genome shotgun (WGS) entry which is preliminary data.</text>
</comment>
<dbReference type="Proteomes" id="UP001597120">
    <property type="component" value="Unassembled WGS sequence"/>
</dbReference>
<dbReference type="CDD" id="cd00063">
    <property type="entry name" value="FN3"/>
    <property type="match status" value="1"/>
</dbReference>
<evidence type="ECO:0000313" key="4">
    <source>
        <dbReference type="Proteomes" id="UP001597120"/>
    </source>
</evidence>
<dbReference type="InterPro" id="IPR009091">
    <property type="entry name" value="RCC1/BLIP-II"/>
</dbReference>
<dbReference type="PROSITE" id="PS00626">
    <property type="entry name" value="RCC1_2"/>
    <property type="match status" value="4"/>
</dbReference>
<dbReference type="PANTHER" id="PTHR45982">
    <property type="entry name" value="REGULATOR OF CHROMOSOME CONDENSATION"/>
    <property type="match status" value="1"/>
</dbReference>
<organism evidence="3 4">
    <name type="scientific">Paenibacillus residui</name>
    <dbReference type="NCBI Taxonomy" id="629724"/>
    <lineage>
        <taxon>Bacteria</taxon>
        <taxon>Bacillati</taxon>
        <taxon>Bacillota</taxon>
        <taxon>Bacilli</taxon>
        <taxon>Bacillales</taxon>
        <taxon>Paenibacillaceae</taxon>
        <taxon>Paenibacillus</taxon>
    </lineage>
</organism>
<dbReference type="Pfam" id="PF13540">
    <property type="entry name" value="RCC1_2"/>
    <property type="match status" value="5"/>
</dbReference>
<dbReference type="InterPro" id="IPR013783">
    <property type="entry name" value="Ig-like_fold"/>
</dbReference>
<dbReference type="InterPro" id="IPR001119">
    <property type="entry name" value="SLH_dom"/>
</dbReference>
<evidence type="ECO:0000259" key="1">
    <source>
        <dbReference type="PROSITE" id="PS50853"/>
    </source>
</evidence>
<reference evidence="4" key="1">
    <citation type="journal article" date="2019" name="Int. J. Syst. Evol. Microbiol.">
        <title>The Global Catalogue of Microorganisms (GCM) 10K type strain sequencing project: providing services to taxonomists for standard genome sequencing and annotation.</title>
        <authorList>
            <consortium name="The Broad Institute Genomics Platform"/>
            <consortium name="The Broad Institute Genome Sequencing Center for Infectious Disease"/>
            <person name="Wu L."/>
            <person name="Ma J."/>
        </authorList>
    </citation>
    <scope>NUCLEOTIDE SEQUENCE [LARGE SCALE GENOMIC DNA]</scope>
    <source>
        <strain evidence="4">CCUG 57263</strain>
    </source>
</reference>
<dbReference type="SMART" id="SM00060">
    <property type="entry name" value="FN3"/>
    <property type="match status" value="1"/>
</dbReference>
<dbReference type="InterPro" id="IPR051553">
    <property type="entry name" value="Ran_GTPase-activating"/>
</dbReference>
<dbReference type="SUPFAM" id="SSF49265">
    <property type="entry name" value="Fibronectin type III"/>
    <property type="match status" value="1"/>
</dbReference>
<dbReference type="SUPFAM" id="SSF50985">
    <property type="entry name" value="RCC1/BLIP-II"/>
    <property type="match status" value="1"/>
</dbReference>
<sequence>MQGRTVSISTNLYHALALTSNGKVFAWGRIYGNEEDKRLEVPDDLEDAIAVSAGQNHSLALKADGKVAIWGDNIDNLLDIPGDLQDVKAISAGGYHSLALQTDGTVVAWGSDKNNQLDVPENLQNVVAVSAGLMHSVALKSDGSVVAWGDNTFNQLEVPSNLRDVVAISAGNYHTLALQADGTIVGWGHNASGQLDIPRSDLVTMELRDQSGEEVELPFDTAQQEYTVLIDNHVTSVNVLATLENAEYADVYVNGERQSDPAEGVNIPVTDEQTVIKVEVSPYMKQSKTYTVTLTKEPEPPEQVVKPVASPVGGEVSLGTKVTLSTATDGATIYYTTDGSDPTRSRIEYTAPIELTMKMTIKAIAVKEGMLDSEVMEEHYTILPPEQVAKPIASPAGSTVPSGIKVTLSTVTEGATIYYTTDGSDPTRSRIEYTEPIEVTTEMTIKAIAVKEGMLDSEVMEEYYKITPLPAPANLTASAGDRSVTLKWEAVTGTGSVTYAVYQVEGTSAPVDPANWKLTQSNVTANSFIVTGLTNEMAYSFAVKAIYAEGVSDFSNKATSTPRAAGGVSGHSGIVVGPILSGNADLADLQVWANDQKLKLDPSFASETTDYTARTEAKRVEIVAKQEHFGAKVMLEDNVFTDSIRIDLEEGNNTVVLTVQAMNGTKKKYTLTIYRETPKPTEPVIKFTDIAGHWAEGFIKHAAAKGIVCGYPDGTFKPDHPVTRAEFTVMLAGALKLKGEDAALTFTDNEQIGEWAKQAVAQAVESGIIEGYDDGSFRPNNRISRAEMAAMIARALKLQLNADVSTGFADNETIPEWARGAVEAIRELGIVDGRGENRFMPNETATRAEATVMLLRMLEHK</sequence>
<dbReference type="InterPro" id="IPR036116">
    <property type="entry name" value="FN3_sf"/>
</dbReference>
<feature type="domain" description="SLH" evidence="2">
    <location>
        <begin position="743"/>
        <end position="806"/>
    </location>
</feature>
<dbReference type="Pfam" id="PF00395">
    <property type="entry name" value="SLH"/>
    <property type="match status" value="3"/>
</dbReference>
<evidence type="ECO:0000259" key="2">
    <source>
        <dbReference type="PROSITE" id="PS51272"/>
    </source>
</evidence>
<dbReference type="Pfam" id="PF00041">
    <property type="entry name" value="fn3"/>
    <property type="match status" value="1"/>
</dbReference>
<name>A0ABW3DFM4_9BACL</name>
<feature type="domain" description="SLH" evidence="2">
    <location>
        <begin position="808"/>
        <end position="861"/>
    </location>
</feature>
<accession>A0ABW3DFM4</accession>
<feature type="domain" description="Fibronectin type-III" evidence="1">
    <location>
        <begin position="471"/>
        <end position="565"/>
    </location>
</feature>
<dbReference type="EMBL" id="JBHTIU010000106">
    <property type="protein sequence ID" value="MFD0872262.1"/>
    <property type="molecule type" value="Genomic_DNA"/>
</dbReference>
<proteinExistence type="predicted"/>
<keyword evidence="4" id="KW-1185">Reference proteome</keyword>
<dbReference type="RefSeq" id="WP_379291585.1">
    <property type="nucleotide sequence ID" value="NZ_JBHTIU010000106.1"/>
</dbReference>
<dbReference type="InterPro" id="IPR003961">
    <property type="entry name" value="FN3_dom"/>
</dbReference>
<dbReference type="PANTHER" id="PTHR45982:SF1">
    <property type="entry name" value="REGULATOR OF CHROMOSOME CONDENSATION"/>
    <property type="match status" value="1"/>
</dbReference>
<dbReference type="InterPro" id="IPR000408">
    <property type="entry name" value="Reg_chr_condens"/>
</dbReference>
<protein>
    <submittedName>
        <fullName evidence="3">Chitobiase/beta-hexosaminidase C-terminal domain-containing protein</fullName>
    </submittedName>
</protein>
<dbReference type="Pfam" id="PF13290">
    <property type="entry name" value="CHB_HEX_C_1"/>
    <property type="match status" value="2"/>
</dbReference>
<dbReference type="PROSITE" id="PS50012">
    <property type="entry name" value="RCC1_3"/>
    <property type="match status" value="4"/>
</dbReference>
<gene>
    <name evidence="3" type="ORF">ACFQ03_24375</name>
</gene>
<evidence type="ECO:0000313" key="3">
    <source>
        <dbReference type="EMBL" id="MFD0872262.1"/>
    </source>
</evidence>
<dbReference type="InterPro" id="IPR025883">
    <property type="entry name" value="Cadherin-like_domain"/>
</dbReference>
<dbReference type="PROSITE" id="PS51272">
    <property type="entry name" value="SLH"/>
    <property type="match status" value="3"/>
</dbReference>
<dbReference type="Pfam" id="PF12733">
    <property type="entry name" value="Cadherin-like"/>
    <property type="match status" value="2"/>
</dbReference>
<dbReference type="Gene3D" id="2.60.40.10">
    <property type="entry name" value="Immunoglobulins"/>
    <property type="match status" value="1"/>
</dbReference>
<feature type="domain" description="SLH" evidence="2">
    <location>
        <begin position="682"/>
        <end position="742"/>
    </location>
</feature>
<dbReference type="Gene3D" id="2.130.10.30">
    <property type="entry name" value="Regulator of chromosome condensation 1/beta-lactamase-inhibitor protein II"/>
    <property type="match status" value="1"/>
</dbReference>